<keyword evidence="6" id="KW-0963">Cytoplasm</keyword>
<dbReference type="GO" id="GO:0005524">
    <property type="term" value="F:ATP binding"/>
    <property type="evidence" value="ECO:0007669"/>
    <property type="project" value="UniProtKB-UniRule"/>
</dbReference>
<name>A0A5P5ZGQ9_9LACO</name>
<evidence type="ECO:0000256" key="5">
    <source>
        <dbReference type="ARBA" id="ARBA00048539"/>
    </source>
</evidence>
<dbReference type="GeneID" id="78211713"/>
<dbReference type="SUPFAM" id="SSF52402">
    <property type="entry name" value="Adenine nucleotide alpha hydrolases-like"/>
    <property type="match status" value="1"/>
</dbReference>
<dbReference type="InterPro" id="IPR012094">
    <property type="entry name" value="tRNA_Ile_lys_synt"/>
</dbReference>
<dbReference type="InterPro" id="IPR014729">
    <property type="entry name" value="Rossmann-like_a/b/a_fold"/>
</dbReference>
<evidence type="ECO:0000256" key="6">
    <source>
        <dbReference type="HAMAP-Rule" id="MF_01161"/>
    </source>
</evidence>
<dbReference type="NCBIfam" id="TIGR02432">
    <property type="entry name" value="lysidine_TilS_N"/>
    <property type="match status" value="1"/>
</dbReference>
<comment type="domain">
    <text evidence="6">The N-terminal region contains the highly conserved SGGXDS motif, predicted to be a P-loop motif involved in ATP binding.</text>
</comment>
<dbReference type="GO" id="GO:0006400">
    <property type="term" value="P:tRNA modification"/>
    <property type="evidence" value="ECO:0007669"/>
    <property type="project" value="UniProtKB-UniRule"/>
</dbReference>
<evidence type="ECO:0000256" key="2">
    <source>
        <dbReference type="ARBA" id="ARBA00022694"/>
    </source>
</evidence>
<dbReference type="EC" id="6.3.4.19" evidence="6"/>
<evidence type="ECO:0000313" key="9">
    <source>
        <dbReference type="Proteomes" id="UP000325393"/>
    </source>
</evidence>
<dbReference type="InterPro" id="IPR011063">
    <property type="entry name" value="TilS/TtcA_N"/>
</dbReference>
<dbReference type="Proteomes" id="UP000325393">
    <property type="component" value="Chromosome"/>
</dbReference>
<gene>
    <name evidence="6 8" type="primary">tilS</name>
    <name evidence="8" type="ORF">LA749_01825</name>
</gene>
<reference evidence="8 9" key="1">
    <citation type="submission" date="2019-09" db="EMBL/GenBank/DDBJ databases">
        <title>Genome sequencing of Lactobacillus acetotolerans.</title>
        <authorList>
            <person name="Kim K."/>
        </authorList>
    </citation>
    <scope>NUCLEOTIDE SEQUENCE [LARGE SCALE GENOMIC DNA]</scope>
    <source>
        <strain evidence="8 9">LA749</strain>
    </source>
</reference>
<comment type="similarity">
    <text evidence="6">Belongs to the tRNA(Ile)-lysidine synthase family.</text>
</comment>
<evidence type="ECO:0000259" key="7">
    <source>
        <dbReference type="Pfam" id="PF01171"/>
    </source>
</evidence>
<comment type="function">
    <text evidence="6">Ligates lysine onto the cytidine present at position 34 of the AUA codon-specific tRNA(Ile) that contains the anticodon CAU, in an ATP-dependent manner. Cytidine is converted to lysidine, thus changing the amino acid specificity of the tRNA from methionine to isoleucine.</text>
</comment>
<keyword evidence="4 6" id="KW-0067">ATP-binding</keyword>
<dbReference type="HAMAP" id="MF_01161">
    <property type="entry name" value="tRNA_Ile_lys_synt"/>
    <property type="match status" value="1"/>
</dbReference>
<proteinExistence type="inferred from homology"/>
<dbReference type="RefSeq" id="WP_056970318.1">
    <property type="nucleotide sequence ID" value="NZ_CP044496.1"/>
</dbReference>
<dbReference type="InterPro" id="IPR012795">
    <property type="entry name" value="tRNA_Ile_lys_synt_N"/>
</dbReference>
<dbReference type="Pfam" id="PF01171">
    <property type="entry name" value="ATP_bind_3"/>
    <property type="match status" value="1"/>
</dbReference>
<comment type="catalytic activity">
    <reaction evidence="5 6">
        <text>cytidine(34) in tRNA(Ile2) + L-lysine + ATP = lysidine(34) in tRNA(Ile2) + AMP + diphosphate + H(+)</text>
        <dbReference type="Rhea" id="RHEA:43744"/>
        <dbReference type="Rhea" id="RHEA-COMP:10625"/>
        <dbReference type="Rhea" id="RHEA-COMP:10670"/>
        <dbReference type="ChEBI" id="CHEBI:15378"/>
        <dbReference type="ChEBI" id="CHEBI:30616"/>
        <dbReference type="ChEBI" id="CHEBI:32551"/>
        <dbReference type="ChEBI" id="CHEBI:33019"/>
        <dbReference type="ChEBI" id="CHEBI:82748"/>
        <dbReference type="ChEBI" id="CHEBI:83665"/>
        <dbReference type="ChEBI" id="CHEBI:456215"/>
        <dbReference type="EC" id="6.3.4.19"/>
    </reaction>
</comment>
<protein>
    <recommendedName>
        <fullName evidence="6">tRNA(Ile)-lysidine synthase</fullName>
        <ecNumber evidence="6">6.3.4.19</ecNumber>
    </recommendedName>
    <alternativeName>
        <fullName evidence="6">tRNA(Ile)-2-lysyl-cytidine synthase</fullName>
    </alternativeName>
    <alternativeName>
        <fullName evidence="6">tRNA(Ile)-lysidine synthetase</fullName>
    </alternativeName>
</protein>
<evidence type="ECO:0000256" key="4">
    <source>
        <dbReference type="ARBA" id="ARBA00022840"/>
    </source>
</evidence>
<evidence type="ECO:0000313" key="8">
    <source>
        <dbReference type="EMBL" id="QFG50837.1"/>
    </source>
</evidence>
<dbReference type="PANTHER" id="PTHR43033">
    <property type="entry name" value="TRNA(ILE)-LYSIDINE SYNTHASE-RELATED"/>
    <property type="match status" value="1"/>
</dbReference>
<dbReference type="PANTHER" id="PTHR43033:SF1">
    <property type="entry name" value="TRNA(ILE)-LYSIDINE SYNTHASE-RELATED"/>
    <property type="match status" value="1"/>
</dbReference>
<keyword evidence="1 6" id="KW-0436">Ligase</keyword>
<comment type="subcellular location">
    <subcellularLocation>
        <location evidence="6">Cytoplasm</location>
    </subcellularLocation>
</comment>
<organism evidence="8 9">
    <name type="scientific">Lactobacillus acetotolerans</name>
    <dbReference type="NCBI Taxonomy" id="1600"/>
    <lineage>
        <taxon>Bacteria</taxon>
        <taxon>Bacillati</taxon>
        <taxon>Bacillota</taxon>
        <taxon>Bacilli</taxon>
        <taxon>Lactobacillales</taxon>
        <taxon>Lactobacillaceae</taxon>
        <taxon>Lactobacillus</taxon>
    </lineage>
</organism>
<dbReference type="GO" id="GO:0032267">
    <property type="term" value="F:tRNA(Ile)-lysidine synthase activity"/>
    <property type="evidence" value="ECO:0007669"/>
    <property type="project" value="UniProtKB-EC"/>
</dbReference>
<keyword evidence="2 6" id="KW-0819">tRNA processing</keyword>
<evidence type="ECO:0000256" key="1">
    <source>
        <dbReference type="ARBA" id="ARBA00022598"/>
    </source>
</evidence>
<evidence type="ECO:0000256" key="3">
    <source>
        <dbReference type="ARBA" id="ARBA00022741"/>
    </source>
</evidence>
<accession>A0A5P5ZGQ9</accession>
<dbReference type="CDD" id="cd01992">
    <property type="entry name" value="TilS_N"/>
    <property type="match status" value="1"/>
</dbReference>
<feature type="domain" description="tRNA(Ile)-lysidine/2-thiocytidine synthase N-terminal" evidence="7">
    <location>
        <begin position="19"/>
        <end position="198"/>
    </location>
</feature>
<keyword evidence="3 6" id="KW-0547">Nucleotide-binding</keyword>
<sequence>MRLINFFKKHNLSLQDKVFVVATSGGPDSMALLDMLNNLKKKYHLQIISAHFDHQLRADSYQETQLIKQYCAQNNIAFVNKKWNKKLQPQIGIEAAARKYRYAFLTEITKKRHGDYLLTAHHCDDLLENILLKFIRSGNPSEMNSLQAVGNMRGTILLRPLLGYEKVELRKYDQVNNVSFIDDETNFKDDTMRNRLRHHVVPLLKKENPNIGENALRFSENINLLTDLVGKKFYEIKHPKLFLGVAYRLDKSELADLSKKEKLYYWQNFIWQKWHIRVNENLASFNLIDYQDCFYLIKDNLKLVNKAFPIKIDKAFTFNGRAFVLTNNKKDLELVGDFYLSADKTFYAGPLKKGAKLSLKNGQHAKNKKEFAQAGIPINLRPYCLTIYANNAPVFVEKTYQNQVYTNIDKHYYIYALKK</sequence>
<feature type="binding site" evidence="6">
    <location>
        <begin position="24"/>
        <end position="29"/>
    </location>
    <ligand>
        <name>ATP</name>
        <dbReference type="ChEBI" id="CHEBI:30616"/>
    </ligand>
</feature>
<dbReference type="GO" id="GO:0005737">
    <property type="term" value="C:cytoplasm"/>
    <property type="evidence" value="ECO:0007669"/>
    <property type="project" value="UniProtKB-SubCell"/>
</dbReference>
<dbReference type="AlphaFoldDB" id="A0A5P5ZGQ9"/>
<dbReference type="EMBL" id="CP044496">
    <property type="protein sequence ID" value="QFG50837.1"/>
    <property type="molecule type" value="Genomic_DNA"/>
</dbReference>
<dbReference type="Gene3D" id="3.40.50.620">
    <property type="entry name" value="HUPs"/>
    <property type="match status" value="1"/>
</dbReference>